<feature type="binding site" evidence="7">
    <location>
        <position position="90"/>
    </location>
    <ligand>
        <name>Mg(2+)</name>
        <dbReference type="ChEBI" id="CHEBI:18420"/>
        <label>2</label>
    </ligand>
</feature>
<dbReference type="EC" id="3.1.3.25" evidence="8"/>
<dbReference type="InterPro" id="IPR000760">
    <property type="entry name" value="Inositol_monophosphatase-like"/>
</dbReference>
<dbReference type="AlphaFoldDB" id="A0A6J2Y571"/>
<dbReference type="PRINTS" id="PR00377">
    <property type="entry name" value="IMPHPHTASES"/>
</dbReference>
<evidence type="ECO:0000256" key="4">
    <source>
        <dbReference type="ARBA" id="ARBA00022723"/>
    </source>
</evidence>
<dbReference type="PRINTS" id="PR00378">
    <property type="entry name" value="LIIMPHPHTASE"/>
</dbReference>
<dbReference type="GO" id="GO:0007165">
    <property type="term" value="P:signal transduction"/>
    <property type="evidence" value="ECO:0007669"/>
    <property type="project" value="TreeGrafter"/>
</dbReference>
<dbReference type="KEGG" id="soy:115883874"/>
<dbReference type="Proteomes" id="UP000504635">
    <property type="component" value="Unplaced"/>
</dbReference>
<feature type="binding site" evidence="7">
    <location>
        <position position="220"/>
    </location>
    <ligand>
        <name>Mg(2+)</name>
        <dbReference type="ChEBI" id="CHEBI:18420"/>
        <label>2</label>
    </ligand>
</feature>
<dbReference type="OrthoDB" id="10254945at2759"/>
<dbReference type="PANTHER" id="PTHR20854:SF25">
    <property type="entry name" value="INOSITOL-1-MONOPHOSPHATASE"/>
    <property type="match status" value="1"/>
</dbReference>
<dbReference type="InterPro" id="IPR020583">
    <property type="entry name" value="Inositol_monoP_metal-BS"/>
</dbReference>
<dbReference type="FunCoup" id="A0A6J2Y571">
    <property type="interactions" value="122"/>
</dbReference>
<organism evidence="9 10">
    <name type="scientific">Sitophilus oryzae</name>
    <name type="common">Rice weevil</name>
    <name type="synonym">Curculio oryzae</name>
    <dbReference type="NCBI Taxonomy" id="7048"/>
    <lineage>
        <taxon>Eukaryota</taxon>
        <taxon>Metazoa</taxon>
        <taxon>Ecdysozoa</taxon>
        <taxon>Arthropoda</taxon>
        <taxon>Hexapoda</taxon>
        <taxon>Insecta</taxon>
        <taxon>Pterygota</taxon>
        <taxon>Neoptera</taxon>
        <taxon>Endopterygota</taxon>
        <taxon>Coleoptera</taxon>
        <taxon>Polyphaga</taxon>
        <taxon>Cucujiformia</taxon>
        <taxon>Curculionidae</taxon>
        <taxon>Dryophthorinae</taxon>
        <taxon>Sitophilus</taxon>
    </lineage>
</organism>
<dbReference type="PANTHER" id="PTHR20854">
    <property type="entry name" value="INOSITOL MONOPHOSPHATASE"/>
    <property type="match status" value="1"/>
</dbReference>
<dbReference type="GeneID" id="115883874"/>
<dbReference type="InterPro" id="IPR020550">
    <property type="entry name" value="Inositol_monophosphatase_CS"/>
</dbReference>
<evidence type="ECO:0000256" key="6">
    <source>
        <dbReference type="ARBA" id="ARBA00022842"/>
    </source>
</evidence>
<proteinExistence type="inferred from homology"/>
<dbReference type="Gene3D" id="3.30.540.10">
    <property type="entry name" value="Fructose-1,6-Bisphosphatase, subunit A, domain 1"/>
    <property type="match status" value="1"/>
</dbReference>
<feature type="binding site" evidence="7">
    <location>
        <position position="92"/>
    </location>
    <ligand>
        <name>Mg(2+)</name>
        <dbReference type="ChEBI" id="CHEBI:18420"/>
        <label>1</label>
        <note>catalytic</note>
    </ligand>
</feature>
<dbReference type="UniPathway" id="UPA00823">
    <property type="reaction ID" value="UER00788"/>
</dbReference>
<keyword evidence="6 7" id="KW-0460">Magnesium</keyword>
<dbReference type="GO" id="GO:0008934">
    <property type="term" value="F:inositol monophosphate 1-phosphatase activity"/>
    <property type="evidence" value="ECO:0007669"/>
    <property type="project" value="InterPro"/>
</dbReference>
<dbReference type="InParanoid" id="A0A6J2Y571"/>
<dbReference type="PROSITE" id="PS00629">
    <property type="entry name" value="IMP_1"/>
    <property type="match status" value="1"/>
</dbReference>
<evidence type="ECO:0000256" key="5">
    <source>
        <dbReference type="ARBA" id="ARBA00022801"/>
    </source>
</evidence>
<evidence type="ECO:0000256" key="8">
    <source>
        <dbReference type="RuleBase" id="RU364068"/>
    </source>
</evidence>
<dbReference type="InterPro" id="IPR020552">
    <property type="entry name" value="Inositol_monoPase_Li-sen"/>
</dbReference>
<keyword evidence="5 8" id="KW-0378">Hydrolase</keyword>
<gene>
    <name evidence="10" type="primary">LOC115883874</name>
</gene>
<dbReference type="InterPro" id="IPR033942">
    <property type="entry name" value="IMPase"/>
</dbReference>
<dbReference type="PROSITE" id="PS00630">
    <property type="entry name" value="IMP_2"/>
    <property type="match status" value="1"/>
</dbReference>
<protein>
    <recommendedName>
        <fullName evidence="8">Inositol-1-monophosphatase</fullName>
        <ecNumber evidence="8">3.1.3.25</ecNumber>
    </recommendedName>
</protein>
<dbReference type="SUPFAM" id="SSF56655">
    <property type="entry name" value="Carbohydrate phosphatase"/>
    <property type="match status" value="1"/>
</dbReference>
<evidence type="ECO:0000313" key="9">
    <source>
        <dbReference type="Proteomes" id="UP000504635"/>
    </source>
</evidence>
<dbReference type="Pfam" id="PF00459">
    <property type="entry name" value="Inositol_P"/>
    <property type="match status" value="1"/>
</dbReference>
<comment type="similarity">
    <text evidence="3 8">Belongs to the inositol monophosphatase superfamily.</text>
</comment>
<dbReference type="Gene3D" id="3.40.190.80">
    <property type="match status" value="1"/>
</dbReference>
<reference evidence="10" key="1">
    <citation type="submission" date="2025-08" db="UniProtKB">
        <authorList>
            <consortium name="RefSeq"/>
        </authorList>
    </citation>
    <scope>IDENTIFICATION</scope>
    <source>
        <tissue evidence="10">Gonads</tissue>
    </source>
</reference>
<comment type="pathway">
    <text evidence="2 8">Polyol metabolism; myo-inositol biosynthesis; myo-inositol from D-glucose 6-phosphate: step 2/2.</text>
</comment>
<feature type="binding site" evidence="7">
    <location>
        <position position="70"/>
    </location>
    <ligand>
        <name>Mg(2+)</name>
        <dbReference type="ChEBI" id="CHEBI:18420"/>
        <label>1</label>
        <note>catalytic</note>
    </ligand>
</feature>
<sequence>MSQTDIQEYYDFILPLVLDAGKILLDAKDIKGELKNGLDCDFVTLFDTKIEDKLKKQITASYPNHKFIGEEESSAKNEWSLTNDPTWIIDPIDGTENFMRKLRLSCISVAMTINKEQVFGIVYNPHMDELFSAIKDKGAYLNGQRIYTTGQTDYTQSLFNYEISMGRMGTYFYNLYMFRLKHLLPKVMGVRCFGCAALGLCYVACGRFDAYQCDGLYPWDAAAGTLIVREAGGFVIDSSGKEFDLMKPNFLATSSRELAQDYLEIERIADMEMNEAVKRNQAFVP</sequence>
<name>A0A6J2Y571_SITOR</name>
<evidence type="ECO:0000256" key="7">
    <source>
        <dbReference type="PIRSR" id="PIRSR600760-2"/>
    </source>
</evidence>
<dbReference type="RefSeq" id="XP_030758149.1">
    <property type="nucleotide sequence ID" value="XM_030902289.1"/>
</dbReference>
<evidence type="ECO:0000313" key="10">
    <source>
        <dbReference type="RefSeq" id="XP_030758149.1"/>
    </source>
</evidence>
<accession>A0A6J2Y571</accession>
<keyword evidence="9" id="KW-1185">Reference proteome</keyword>
<evidence type="ECO:0000256" key="1">
    <source>
        <dbReference type="ARBA" id="ARBA00001946"/>
    </source>
</evidence>
<evidence type="ECO:0000256" key="2">
    <source>
        <dbReference type="ARBA" id="ARBA00005152"/>
    </source>
</evidence>
<dbReference type="GO" id="GO:0006021">
    <property type="term" value="P:inositol biosynthetic process"/>
    <property type="evidence" value="ECO:0007669"/>
    <property type="project" value="UniProtKB-UniPathway"/>
</dbReference>
<evidence type="ECO:0000256" key="3">
    <source>
        <dbReference type="ARBA" id="ARBA00009759"/>
    </source>
</evidence>
<dbReference type="FunFam" id="3.30.540.10:FF:000004">
    <property type="entry name" value="Inositol-1-monophosphatase"/>
    <property type="match status" value="1"/>
</dbReference>
<keyword evidence="4 7" id="KW-0479">Metal-binding</keyword>
<feature type="binding site" evidence="7">
    <location>
        <position position="93"/>
    </location>
    <ligand>
        <name>Mg(2+)</name>
        <dbReference type="ChEBI" id="CHEBI:18420"/>
        <label>2</label>
    </ligand>
</feature>
<comment type="catalytic activity">
    <reaction evidence="8">
        <text>a myo-inositol phosphate + H2O = myo-inositol + phosphate</text>
        <dbReference type="Rhea" id="RHEA:24056"/>
        <dbReference type="ChEBI" id="CHEBI:15377"/>
        <dbReference type="ChEBI" id="CHEBI:17268"/>
        <dbReference type="ChEBI" id="CHEBI:43474"/>
        <dbReference type="ChEBI" id="CHEBI:84139"/>
        <dbReference type="EC" id="3.1.3.25"/>
    </reaction>
</comment>
<dbReference type="GO" id="GO:0046854">
    <property type="term" value="P:phosphatidylinositol phosphate biosynthetic process"/>
    <property type="evidence" value="ECO:0007669"/>
    <property type="project" value="InterPro"/>
</dbReference>
<dbReference type="GO" id="GO:0046872">
    <property type="term" value="F:metal ion binding"/>
    <property type="evidence" value="ECO:0007669"/>
    <property type="project" value="UniProtKB-KW"/>
</dbReference>
<comment type="cofactor">
    <cofactor evidence="1 7 8">
        <name>Mg(2+)</name>
        <dbReference type="ChEBI" id="CHEBI:18420"/>
    </cofactor>
</comment>
<dbReference type="CDD" id="cd01639">
    <property type="entry name" value="IMPase"/>
    <property type="match status" value="1"/>
</dbReference>